<name>A0A7T4PKQ5_9ACTN</name>
<organism evidence="2 3">
    <name type="scientific">Streptomyces alfalfae</name>
    <dbReference type="NCBI Taxonomy" id="1642299"/>
    <lineage>
        <taxon>Bacteria</taxon>
        <taxon>Bacillati</taxon>
        <taxon>Actinomycetota</taxon>
        <taxon>Actinomycetes</taxon>
        <taxon>Kitasatosporales</taxon>
        <taxon>Streptomycetaceae</taxon>
        <taxon>Streptomyces</taxon>
    </lineage>
</organism>
<evidence type="ECO:0000313" key="3">
    <source>
        <dbReference type="Proteomes" id="UP000596130"/>
    </source>
</evidence>
<evidence type="ECO:0000313" key="2">
    <source>
        <dbReference type="EMBL" id="QQC92086.1"/>
    </source>
</evidence>
<evidence type="ECO:0000259" key="1">
    <source>
        <dbReference type="Pfam" id="PF01636"/>
    </source>
</evidence>
<dbReference type="EMBL" id="CP065959">
    <property type="protein sequence ID" value="QQC92086.1"/>
    <property type="molecule type" value="Genomic_DNA"/>
</dbReference>
<dbReference type="InterPro" id="IPR011009">
    <property type="entry name" value="Kinase-like_dom_sf"/>
</dbReference>
<protein>
    <submittedName>
        <fullName evidence="2">Aminoglycoside phosphotransferase family protein</fullName>
    </submittedName>
</protein>
<gene>
    <name evidence="2" type="ORF">I8755_29580</name>
</gene>
<dbReference type="SUPFAM" id="SSF56112">
    <property type="entry name" value="Protein kinase-like (PK-like)"/>
    <property type="match status" value="1"/>
</dbReference>
<dbReference type="RefSeq" id="WP_198503966.1">
    <property type="nucleotide sequence ID" value="NZ_CP065959.1"/>
</dbReference>
<dbReference type="Gene3D" id="3.90.1200.10">
    <property type="match status" value="1"/>
</dbReference>
<keyword evidence="2" id="KW-0808">Transferase</keyword>
<dbReference type="Pfam" id="PF01636">
    <property type="entry name" value="APH"/>
    <property type="match status" value="1"/>
</dbReference>
<feature type="domain" description="Aminoglycoside phosphotransferase" evidence="1">
    <location>
        <begin position="8"/>
        <end position="184"/>
    </location>
</feature>
<dbReference type="Proteomes" id="UP000596130">
    <property type="component" value="Chromosome"/>
</dbReference>
<dbReference type="GO" id="GO:0016740">
    <property type="term" value="F:transferase activity"/>
    <property type="evidence" value="ECO:0007669"/>
    <property type="project" value="UniProtKB-KW"/>
</dbReference>
<dbReference type="AlphaFoldDB" id="A0A7T4PKQ5"/>
<accession>A0A7T4PKQ5</accession>
<sequence length="280" mass="29437">MTITEASARPREEEVVRWAAGIEVSPGVPLAPRVVGAGPGRPALAEVTGPRLDARLQGGAATAAQLRHVARALATLHAADPPGGGEVVLESLPWEPLPLRAWAGLAATQRRLIGELHGDEALRSRGRAVQAALSTGDVWCHGDARTNNVVVADGGPMLIDWECAGLGRPEADLGSLCGSLLYDQLTLLDAPKGGEAQEELRASLGRATGHVRVVLAAYRDHGHRRLDPDLLSGAVGGSLLSRALMRASQTRFDRVVRTLAGLGRGLLLDPARWRAIDVPA</sequence>
<proteinExistence type="predicted"/>
<reference evidence="2 3" key="1">
    <citation type="submission" date="2020-12" db="EMBL/GenBank/DDBJ databases">
        <title>Identification and biosynthesis of polyene macrolides produced by Streptomyces alfalfae Men-myco-93-63.</title>
        <authorList>
            <person name="Liu D."/>
            <person name="Li Y."/>
            <person name="Liu L."/>
            <person name="Han X."/>
            <person name="Shen F."/>
        </authorList>
    </citation>
    <scope>NUCLEOTIDE SEQUENCE [LARGE SCALE GENOMIC DNA]</scope>
    <source>
        <strain evidence="2 3">Men-myco-93-63</strain>
    </source>
</reference>
<dbReference type="InterPro" id="IPR002575">
    <property type="entry name" value="Aminoglycoside_PTrfase"/>
</dbReference>